<accession>A0A7C9CHM2</accession>
<feature type="transmembrane region" description="Helical" evidence="1">
    <location>
        <begin position="34"/>
        <end position="53"/>
    </location>
</feature>
<keyword evidence="1" id="KW-0472">Membrane</keyword>
<evidence type="ECO:0000313" key="2">
    <source>
        <dbReference type="EMBL" id="MBA4616003.1"/>
    </source>
</evidence>
<keyword evidence="1" id="KW-0812">Transmembrane</keyword>
<reference evidence="2" key="1">
    <citation type="journal article" date="2013" name="J. Plant Res.">
        <title>Effect of fungi and light on seed germination of three Opuntia species from semiarid lands of central Mexico.</title>
        <authorList>
            <person name="Delgado-Sanchez P."/>
            <person name="Jimenez-Bremont J.F."/>
            <person name="Guerrero-Gonzalez Mde L."/>
            <person name="Flores J."/>
        </authorList>
    </citation>
    <scope>NUCLEOTIDE SEQUENCE</scope>
    <source>
        <tissue evidence="2">Cladode</tissue>
    </source>
</reference>
<proteinExistence type="predicted"/>
<name>A0A7C9CHM2_OPUST</name>
<feature type="transmembrane region" description="Helical" evidence="1">
    <location>
        <begin position="134"/>
        <end position="159"/>
    </location>
</feature>
<organism evidence="2">
    <name type="scientific">Opuntia streptacantha</name>
    <name type="common">Prickly pear cactus</name>
    <name type="synonym">Opuntia cardona</name>
    <dbReference type="NCBI Taxonomy" id="393608"/>
    <lineage>
        <taxon>Eukaryota</taxon>
        <taxon>Viridiplantae</taxon>
        <taxon>Streptophyta</taxon>
        <taxon>Embryophyta</taxon>
        <taxon>Tracheophyta</taxon>
        <taxon>Spermatophyta</taxon>
        <taxon>Magnoliopsida</taxon>
        <taxon>eudicotyledons</taxon>
        <taxon>Gunneridae</taxon>
        <taxon>Pentapetalae</taxon>
        <taxon>Caryophyllales</taxon>
        <taxon>Cactineae</taxon>
        <taxon>Cactaceae</taxon>
        <taxon>Opuntioideae</taxon>
        <taxon>Opuntia</taxon>
    </lineage>
</organism>
<keyword evidence="1" id="KW-1133">Transmembrane helix</keyword>
<feature type="transmembrane region" description="Helical" evidence="1">
    <location>
        <begin position="6"/>
        <end position="27"/>
    </location>
</feature>
<dbReference type="EMBL" id="GISG01009682">
    <property type="protein sequence ID" value="MBA4616003.1"/>
    <property type="molecule type" value="Transcribed_RNA"/>
</dbReference>
<evidence type="ECO:0000256" key="1">
    <source>
        <dbReference type="SAM" id="Phobius"/>
    </source>
</evidence>
<reference evidence="2" key="2">
    <citation type="submission" date="2020-07" db="EMBL/GenBank/DDBJ databases">
        <authorList>
            <person name="Vera ALvarez R."/>
            <person name="Arias-Moreno D.M."/>
            <person name="Jimenez-Jacinto V."/>
            <person name="Jimenez-Bremont J.F."/>
            <person name="Swaminathan K."/>
            <person name="Moose S.P."/>
            <person name="Guerrero-Gonzalez M.L."/>
            <person name="Marino-Ramirez L."/>
            <person name="Landsman D."/>
            <person name="Rodriguez-Kessler M."/>
            <person name="Delgado-Sanchez P."/>
        </authorList>
    </citation>
    <scope>NUCLEOTIDE SEQUENCE</scope>
    <source>
        <tissue evidence="2">Cladode</tissue>
    </source>
</reference>
<dbReference type="AlphaFoldDB" id="A0A7C9CHM2"/>
<sequence>MSPRVLSLKTWSFVSSSGVTFFSSLLVSSSEAISCNLAGFFPILALFVVGSFLKTAFPSLGLSSGVLSLRTWLCISSSKLASSKTLLSSLLISSSEANSCNLAGLFPILTLLLLGGLLTGPFPFLQLVPAVCPLFLLCSLMRGTVFAVFSGIGFVGLSLSAREVESI</sequence>
<feature type="transmembrane region" description="Helical" evidence="1">
    <location>
        <begin position="102"/>
        <end position="122"/>
    </location>
</feature>
<protein>
    <submittedName>
        <fullName evidence="2">Uncharacterized protein</fullName>
    </submittedName>
</protein>